<comment type="pathway">
    <text evidence="4">Lipid metabolism.</text>
</comment>
<dbReference type="AlphaFoldDB" id="A0A261FAE5"/>
<comment type="catalytic activity">
    <reaction evidence="1">
        <text>a 1,2-diacyl-sn-glycero-3-phosphate + CTP + H(+) = a CDP-1,2-diacyl-sn-glycerol + diphosphate</text>
        <dbReference type="Rhea" id="RHEA:16229"/>
        <dbReference type="ChEBI" id="CHEBI:15378"/>
        <dbReference type="ChEBI" id="CHEBI:33019"/>
        <dbReference type="ChEBI" id="CHEBI:37563"/>
        <dbReference type="ChEBI" id="CHEBI:58332"/>
        <dbReference type="ChEBI" id="CHEBI:58608"/>
        <dbReference type="EC" id="2.7.7.41"/>
    </reaction>
</comment>
<dbReference type="EC" id="2.7.7.41" evidence="6"/>
<organism evidence="25 26">
    <name type="scientific">Aeriscardovia aeriphila</name>
    <dbReference type="NCBI Taxonomy" id="218139"/>
    <lineage>
        <taxon>Bacteria</taxon>
        <taxon>Bacillati</taxon>
        <taxon>Actinomycetota</taxon>
        <taxon>Actinomycetes</taxon>
        <taxon>Bifidobacteriales</taxon>
        <taxon>Bifidobacteriaceae</taxon>
        <taxon>Aeriscardovia</taxon>
    </lineage>
</organism>
<keyword evidence="10 25" id="KW-0808">Transferase</keyword>
<evidence type="ECO:0000256" key="22">
    <source>
        <dbReference type="ARBA" id="ARBA00032743"/>
    </source>
</evidence>
<dbReference type="Pfam" id="PF01148">
    <property type="entry name" value="CTP_transf_1"/>
    <property type="match status" value="1"/>
</dbReference>
<comment type="pathway">
    <text evidence="3">Phospholipid metabolism; CDP-diacylglycerol biosynthesis; CDP-diacylglycerol from sn-glycerol 3-phosphate: step 3/3.</text>
</comment>
<dbReference type="GO" id="GO:0016024">
    <property type="term" value="P:CDP-diacylglycerol biosynthetic process"/>
    <property type="evidence" value="ECO:0007669"/>
    <property type="project" value="TreeGrafter"/>
</dbReference>
<protein>
    <recommendedName>
        <fullName evidence="7">Phosphatidate cytidylyltransferase</fullName>
        <ecNumber evidence="6">2.7.7.41</ecNumber>
    </recommendedName>
    <alternativeName>
        <fullName evidence="20">CDP-DAG synthase</fullName>
    </alternativeName>
    <alternativeName>
        <fullName evidence="22">CDP-DG synthase</fullName>
    </alternativeName>
    <alternativeName>
        <fullName evidence="18">CDP-diacylglycerol synthase</fullName>
    </alternativeName>
    <alternativeName>
        <fullName evidence="21">CDP-diglyceride pyrophosphorylase</fullName>
    </alternativeName>
    <alternativeName>
        <fullName evidence="23">CDP-diglyceride synthase</fullName>
    </alternativeName>
    <alternativeName>
        <fullName evidence="19">CTP:phosphatidate cytidylyltransferase</fullName>
    </alternativeName>
</protein>
<dbReference type="EMBL" id="MWWU01000002">
    <property type="protein sequence ID" value="OZG56102.1"/>
    <property type="molecule type" value="Genomic_DNA"/>
</dbReference>
<evidence type="ECO:0000256" key="7">
    <source>
        <dbReference type="ARBA" id="ARBA00019373"/>
    </source>
</evidence>
<feature type="transmembrane region" description="Helical" evidence="24">
    <location>
        <begin position="193"/>
        <end position="217"/>
    </location>
</feature>
<evidence type="ECO:0000256" key="3">
    <source>
        <dbReference type="ARBA" id="ARBA00005119"/>
    </source>
</evidence>
<gene>
    <name evidence="25" type="ORF">AEAE_0590</name>
</gene>
<keyword evidence="17" id="KW-1208">Phospholipid metabolism</keyword>
<keyword evidence="16" id="KW-0594">Phospholipid biosynthesis</keyword>
<evidence type="ECO:0000256" key="6">
    <source>
        <dbReference type="ARBA" id="ARBA00012487"/>
    </source>
</evidence>
<dbReference type="PANTHER" id="PTHR46382:SF1">
    <property type="entry name" value="PHOSPHATIDATE CYTIDYLYLTRANSFERASE"/>
    <property type="match status" value="1"/>
</dbReference>
<feature type="transmembrane region" description="Helical" evidence="24">
    <location>
        <begin position="21"/>
        <end position="38"/>
    </location>
</feature>
<evidence type="ECO:0000256" key="14">
    <source>
        <dbReference type="ARBA" id="ARBA00023098"/>
    </source>
</evidence>
<keyword evidence="15 24" id="KW-0472">Membrane</keyword>
<comment type="subcellular location">
    <subcellularLocation>
        <location evidence="2">Cell membrane</location>
        <topology evidence="2">Multi-pass membrane protein</topology>
    </subcellularLocation>
</comment>
<dbReference type="GO" id="GO:0004605">
    <property type="term" value="F:phosphatidate cytidylyltransferase activity"/>
    <property type="evidence" value="ECO:0007669"/>
    <property type="project" value="UniProtKB-EC"/>
</dbReference>
<keyword evidence="12 25" id="KW-0548">Nucleotidyltransferase</keyword>
<evidence type="ECO:0000256" key="5">
    <source>
        <dbReference type="ARBA" id="ARBA00010185"/>
    </source>
</evidence>
<evidence type="ECO:0000313" key="25">
    <source>
        <dbReference type="EMBL" id="OZG56102.1"/>
    </source>
</evidence>
<keyword evidence="9" id="KW-0444">Lipid biosynthesis</keyword>
<accession>A0A261FAE5</accession>
<feature type="transmembrane region" description="Helical" evidence="24">
    <location>
        <begin position="165"/>
        <end position="187"/>
    </location>
</feature>
<keyword evidence="11 24" id="KW-0812">Transmembrane</keyword>
<evidence type="ECO:0000256" key="21">
    <source>
        <dbReference type="ARBA" id="ARBA00032396"/>
    </source>
</evidence>
<keyword evidence="13 24" id="KW-1133">Transmembrane helix</keyword>
<reference evidence="25 26" key="1">
    <citation type="journal article" date="2017" name="BMC Genomics">
        <title>Comparative genomic and phylogenomic analyses of the Bifidobacteriaceae family.</title>
        <authorList>
            <person name="Lugli G.A."/>
            <person name="Milani C."/>
            <person name="Turroni F."/>
            <person name="Duranti S."/>
            <person name="Mancabelli L."/>
            <person name="Mangifesta M."/>
            <person name="Ferrario C."/>
            <person name="Modesto M."/>
            <person name="Mattarelli P."/>
            <person name="Jiri K."/>
            <person name="van Sinderen D."/>
            <person name="Ventura M."/>
        </authorList>
    </citation>
    <scope>NUCLEOTIDE SEQUENCE [LARGE SCALE GENOMIC DNA]</scope>
    <source>
        <strain evidence="25 26">LMG 21773</strain>
    </source>
</reference>
<evidence type="ECO:0000256" key="12">
    <source>
        <dbReference type="ARBA" id="ARBA00022695"/>
    </source>
</evidence>
<evidence type="ECO:0000256" key="4">
    <source>
        <dbReference type="ARBA" id="ARBA00005189"/>
    </source>
</evidence>
<dbReference type="PANTHER" id="PTHR46382">
    <property type="entry name" value="PHOSPHATIDATE CYTIDYLYLTRANSFERASE"/>
    <property type="match status" value="1"/>
</dbReference>
<evidence type="ECO:0000256" key="8">
    <source>
        <dbReference type="ARBA" id="ARBA00022475"/>
    </source>
</evidence>
<dbReference type="Proteomes" id="UP000228976">
    <property type="component" value="Unassembled WGS sequence"/>
</dbReference>
<keyword evidence="26" id="KW-1185">Reference proteome</keyword>
<comment type="similarity">
    <text evidence="5">Belongs to the CDS family.</text>
</comment>
<keyword evidence="14" id="KW-0443">Lipid metabolism</keyword>
<feature type="transmembrane region" description="Helical" evidence="24">
    <location>
        <begin position="266"/>
        <end position="286"/>
    </location>
</feature>
<evidence type="ECO:0000256" key="19">
    <source>
        <dbReference type="ARBA" id="ARBA00031825"/>
    </source>
</evidence>
<evidence type="ECO:0000256" key="1">
    <source>
        <dbReference type="ARBA" id="ARBA00001698"/>
    </source>
</evidence>
<evidence type="ECO:0000256" key="17">
    <source>
        <dbReference type="ARBA" id="ARBA00023264"/>
    </source>
</evidence>
<evidence type="ECO:0000256" key="24">
    <source>
        <dbReference type="SAM" id="Phobius"/>
    </source>
</evidence>
<evidence type="ECO:0000256" key="9">
    <source>
        <dbReference type="ARBA" id="ARBA00022516"/>
    </source>
</evidence>
<feature type="transmembrane region" description="Helical" evidence="24">
    <location>
        <begin position="238"/>
        <end position="260"/>
    </location>
</feature>
<dbReference type="GO" id="GO:0005886">
    <property type="term" value="C:plasma membrane"/>
    <property type="evidence" value="ECO:0007669"/>
    <property type="project" value="UniProtKB-SubCell"/>
</dbReference>
<evidence type="ECO:0000256" key="13">
    <source>
        <dbReference type="ARBA" id="ARBA00022989"/>
    </source>
</evidence>
<feature type="transmembrane region" description="Helical" evidence="24">
    <location>
        <begin position="68"/>
        <end position="88"/>
    </location>
</feature>
<proteinExistence type="inferred from homology"/>
<keyword evidence="8" id="KW-1003">Cell membrane</keyword>
<evidence type="ECO:0000256" key="11">
    <source>
        <dbReference type="ARBA" id="ARBA00022692"/>
    </source>
</evidence>
<evidence type="ECO:0000256" key="10">
    <source>
        <dbReference type="ARBA" id="ARBA00022679"/>
    </source>
</evidence>
<evidence type="ECO:0000256" key="16">
    <source>
        <dbReference type="ARBA" id="ARBA00023209"/>
    </source>
</evidence>
<feature type="transmembrane region" description="Helical" evidence="24">
    <location>
        <begin position="94"/>
        <end position="117"/>
    </location>
</feature>
<evidence type="ECO:0000256" key="20">
    <source>
        <dbReference type="ARBA" id="ARBA00032253"/>
    </source>
</evidence>
<dbReference type="RefSeq" id="WP_244569604.1">
    <property type="nucleotide sequence ID" value="NZ_JACBYZ010000001.1"/>
</dbReference>
<name>A0A261FAE5_9BIFI</name>
<evidence type="ECO:0000256" key="18">
    <source>
        <dbReference type="ARBA" id="ARBA00029893"/>
    </source>
</evidence>
<sequence>MNKRKDELADINKRTGRNMPQAIATGAILVIGVLGVLLASSHAFTYLILAFMLIAVWELKVDMTVAHITIPFLGLTVGSAYVLLATWYSPDHVMGFAVSFATALVLVILCACMLNLAGFSTPQIVAKQAKKVELDAMKKRGLDPDQPFDSPALHRTLMPLGLRNIVATVLSVLYIPLLAGFLILMLTQKQYQWRLFMAVFVPALSDTGGLIFGAAFGKHKLSPRISPKKSWEGLAGSALFAVIGTVAFYGFGFTADFLHFGWWKPIVLGLVLTIVGTLGDLSASMLKRDLGIKDMGFLLKGHGGVLDRVDSILLCAPFVYGALTLFGV</sequence>
<comment type="caution">
    <text evidence="25">The sequence shown here is derived from an EMBL/GenBank/DDBJ whole genome shotgun (WGS) entry which is preliminary data.</text>
</comment>
<evidence type="ECO:0000256" key="15">
    <source>
        <dbReference type="ARBA" id="ARBA00023136"/>
    </source>
</evidence>
<evidence type="ECO:0000256" key="23">
    <source>
        <dbReference type="ARBA" id="ARBA00033406"/>
    </source>
</evidence>
<evidence type="ECO:0000256" key="2">
    <source>
        <dbReference type="ARBA" id="ARBA00004651"/>
    </source>
</evidence>
<evidence type="ECO:0000313" key="26">
    <source>
        <dbReference type="Proteomes" id="UP000228976"/>
    </source>
</evidence>